<dbReference type="Gene3D" id="3.55.40.10">
    <property type="entry name" value="minor pseudopilin epsh domain"/>
    <property type="match status" value="1"/>
</dbReference>
<evidence type="ECO:0000256" key="4">
    <source>
        <dbReference type="ARBA" id="ARBA00022519"/>
    </source>
</evidence>
<keyword evidence="7" id="KW-0472">Membrane</keyword>
<evidence type="ECO:0000256" key="1">
    <source>
        <dbReference type="ARBA" id="ARBA00004377"/>
    </source>
</evidence>
<dbReference type="AlphaFoldDB" id="A0AAN1SWZ6"/>
<protein>
    <recommendedName>
        <fullName evidence="8">General secretion pathway GspH domain-containing protein</fullName>
    </recommendedName>
</protein>
<dbReference type="GO" id="GO:0015628">
    <property type="term" value="P:protein secretion by the type II secretion system"/>
    <property type="evidence" value="ECO:0007669"/>
    <property type="project" value="InterPro"/>
</dbReference>
<dbReference type="EMBL" id="AP019536">
    <property type="protein sequence ID" value="BBI98333.1"/>
    <property type="molecule type" value="Genomic_DNA"/>
</dbReference>
<evidence type="ECO:0000259" key="8">
    <source>
        <dbReference type="Pfam" id="PF12019"/>
    </source>
</evidence>
<dbReference type="GO" id="GO:0015627">
    <property type="term" value="C:type II protein secretion system complex"/>
    <property type="evidence" value="ECO:0007669"/>
    <property type="project" value="InterPro"/>
</dbReference>
<dbReference type="Pfam" id="PF12019">
    <property type="entry name" value="GspH"/>
    <property type="match status" value="1"/>
</dbReference>
<evidence type="ECO:0000256" key="5">
    <source>
        <dbReference type="ARBA" id="ARBA00022692"/>
    </source>
</evidence>
<evidence type="ECO:0000256" key="2">
    <source>
        <dbReference type="ARBA" id="ARBA00022475"/>
    </source>
</evidence>
<dbReference type="Proteomes" id="UP001319121">
    <property type="component" value="Chromosome"/>
</dbReference>
<evidence type="ECO:0000256" key="7">
    <source>
        <dbReference type="ARBA" id="ARBA00023136"/>
    </source>
</evidence>
<sequence length="107" mass="10674">MLVCVRNAAGTNCGTGSNWQKGWLVCYAGAAGATSCDAATTDNPNPIRVHQAINSNLTLTGSAALVRFNPNGTQGAGGAATLTLTGTWSGAQAKVAKIAATGLISRP</sequence>
<proteinExistence type="predicted"/>
<evidence type="ECO:0000256" key="6">
    <source>
        <dbReference type="ARBA" id="ARBA00022989"/>
    </source>
</evidence>
<keyword evidence="5" id="KW-0812">Transmembrane</keyword>
<name>A0AAN1SWZ6_9PROT</name>
<keyword evidence="6" id="KW-1133">Transmembrane helix</keyword>
<keyword evidence="10" id="KW-1185">Reference proteome</keyword>
<gene>
    <name evidence="9" type="ORF">FGKAn22_00260</name>
</gene>
<organism evidence="9 10">
    <name type="scientific">Ferrigenium kumadai</name>
    <dbReference type="NCBI Taxonomy" id="1682490"/>
    <lineage>
        <taxon>Bacteria</taxon>
        <taxon>Pseudomonadati</taxon>
        <taxon>Pseudomonadota</taxon>
        <taxon>Betaproteobacteria</taxon>
        <taxon>Nitrosomonadales</taxon>
        <taxon>Gallionellaceae</taxon>
        <taxon>Ferrigenium</taxon>
    </lineage>
</organism>
<keyword evidence="3" id="KW-0488">Methylation</keyword>
<keyword evidence="2" id="KW-1003">Cell membrane</keyword>
<evidence type="ECO:0000313" key="9">
    <source>
        <dbReference type="EMBL" id="BBI98333.1"/>
    </source>
</evidence>
<dbReference type="KEGG" id="fku:FGKAn22_00260"/>
<dbReference type="InterPro" id="IPR022346">
    <property type="entry name" value="T2SS_GspH"/>
</dbReference>
<evidence type="ECO:0000256" key="3">
    <source>
        <dbReference type="ARBA" id="ARBA00022481"/>
    </source>
</evidence>
<evidence type="ECO:0000313" key="10">
    <source>
        <dbReference type="Proteomes" id="UP001319121"/>
    </source>
</evidence>
<keyword evidence="4" id="KW-0997">Cell inner membrane</keyword>
<accession>A0AAN1SWZ6</accession>
<reference evidence="9 10" key="1">
    <citation type="submission" date="2019-03" db="EMBL/GenBank/DDBJ databases">
        <title>Complete genome sequence of Ferrigenium kumadai strain An22, a microaerophilic iron-oxidizing bacterium isolated from a paddy field soil.</title>
        <authorList>
            <person name="Watanabe T."/>
            <person name="Asakawa S."/>
        </authorList>
    </citation>
    <scope>NUCLEOTIDE SEQUENCE [LARGE SCALE GENOMIC DNA]</scope>
    <source>
        <strain evidence="9 10">An22</strain>
    </source>
</reference>
<comment type="subcellular location">
    <subcellularLocation>
        <location evidence="1">Cell inner membrane</location>
        <topology evidence="1">Single-pass membrane protein</topology>
    </subcellularLocation>
</comment>
<feature type="domain" description="General secretion pathway GspH" evidence="8">
    <location>
        <begin position="7"/>
        <end position="98"/>
    </location>
</feature>
<dbReference type="GO" id="GO:0005886">
    <property type="term" value="C:plasma membrane"/>
    <property type="evidence" value="ECO:0007669"/>
    <property type="project" value="UniProtKB-SubCell"/>
</dbReference>